<dbReference type="PRINTS" id="PR00474">
    <property type="entry name" value="GLU5KINASE"/>
</dbReference>
<dbReference type="InterPro" id="IPR015947">
    <property type="entry name" value="PUA-like_sf"/>
</dbReference>
<dbReference type="Gene3D" id="2.30.130.10">
    <property type="entry name" value="PUA domain"/>
    <property type="match status" value="1"/>
</dbReference>
<dbReference type="EC" id="2.7.2.11" evidence="9"/>
<accession>A0A3B0QUB4</accession>
<dbReference type="GO" id="GO:0003723">
    <property type="term" value="F:RNA binding"/>
    <property type="evidence" value="ECO:0007669"/>
    <property type="project" value="InterPro"/>
</dbReference>
<dbReference type="InterPro" id="IPR005715">
    <property type="entry name" value="Glu_5kinase/COase_Synthase"/>
</dbReference>
<keyword evidence="7" id="KW-0067">ATP-binding</keyword>
<dbReference type="PANTHER" id="PTHR43654">
    <property type="entry name" value="GLUTAMATE 5-KINASE"/>
    <property type="match status" value="1"/>
</dbReference>
<sequence length="394" mass="42237">MRRRAIKDAKRIVVKVGSSVLVDGLGARAAASCDCGAPGLSTEVFTRLAAEICDARLSGFEIVLVSSGSIAMGLKKLGLERRPVTIPERQAIAAVGQVDLMSEYDRAFHAKGADVAQVLLTHEDLSDRRRFLNARNTISELLRRGIVPVINENDTVAVDEIKFGDNDNLSALVANLVSADLLIMLSDIDGIFDKDPKLDKNAERISVVEDIDGLNLPLPVHGSTGGFSGASMSFYGTGGITTKVESAMKAAHFGCATVIANGKEAGVLERILTCEDIGTLILPQEDKLTSKKHWIAYSTRPSGKVFVDAGARSALVDKGRSLLPSGITRVTGNFEAGEAVHCVDEEGMEFARGVVNYGSVEIEKLKGKKSGQIEEVLGYKVYDEVIHRDNLVVL</sequence>
<dbReference type="SUPFAM" id="SSF53633">
    <property type="entry name" value="Carbamate kinase-like"/>
    <property type="match status" value="1"/>
</dbReference>
<dbReference type="SUPFAM" id="SSF88697">
    <property type="entry name" value="PUA domain-like"/>
    <property type="match status" value="1"/>
</dbReference>
<dbReference type="InterPro" id="IPR001048">
    <property type="entry name" value="Asp/Glu/Uridylate_kinase"/>
</dbReference>
<gene>
    <name evidence="9" type="ORF">MNBD_DELTA01-1548</name>
</gene>
<dbReference type="InterPro" id="IPR002478">
    <property type="entry name" value="PUA"/>
</dbReference>
<keyword evidence="2" id="KW-0028">Amino-acid biosynthesis</keyword>
<feature type="domain" description="PUA" evidence="8">
    <location>
        <begin position="303"/>
        <end position="386"/>
    </location>
</feature>
<dbReference type="Pfam" id="PF00696">
    <property type="entry name" value="AA_kinase"/>
    <property type="match status" value="1"/>
</dbReference>
<dbReference type="GO" id="GO:0008652">
    <property type="term" value="P:amino acid biosynthetic process"/>
    <property type="evidence" value="ECO:0007669"/>
    <property type="project" value="UniProtKB-KW"/>
</dbReference>
<dbReference type="Pfam" id="PF01472">
    <property type="entry name" value="PUA"/>
    <property type="match status" value="1"/>
</dbReference>
<dbReference type="CDD" id="cd04242">
    <property type="entry name" value="AAK_G5K_ProB"/>
    <property type="match status" value="1"/>
</dbReference>
<dbReference type="InterPro" id="IPR036393">
    <property type="entry name" value="AceGlu_kinase-like_sf"/>
</dbReference>
<dbReference type="EMBL" id="UOEA01000052">
    <property type="protein sequence ID" value="VAV83842.1"/>
    <property type="molecule type" value="Genomic_DNA"/>
</dbReference>
<evidence type="ECO:0000256" key="3">
    <source>
        <dbReference type="ARBA" id="ARBA00022650"/>
    </source>
</evidence>
<dbReference type="CDD" id="cd21157">
    <property type="entry name" value="PUA_G5K"/>
    <property type="match status" value="1"/>
</dbReference>
<evidence type="ECO:0000256" key="4">
    <source>
        <dbReference type="ARBA" id="ARBA00022679"/>
    </source>
</evidence>
<protein>
    <submittedName>
        <fullName evidence="9">Glutamate 5-kinase / RNA-binding C-terminal domain PUA</fullName>
        <ecNumber evidence="9">2.7.2.11</ecNumber>
    </submittedName>
</protein>
<name>A0A3B0QUB4_9ZZZZ</name>
<dbReference type="SMART" id="SM00359">
    <property type="entry name" value="PUA"/>
    <property type="match status" value="1"/>
</dbReference>
<evidence type="ECO:0000313" key="9">
    <source>
        <dbReference type="EMBL" id="VAV83842.1"/>
    </source>
</evidence>
<keyword evidence="3" id="KW-0641">Proline biosynthesis</keyword>
<dbReference type="PANTHER" id="PTHR43654:SF1">
    <property type="entry name" value="ISOPENTENYL PHOSPHATE KINASE"/>
    <property type="match status" value="1"/>
</dbReference>
<dbReference type="InterPro" id="IPR041739">
    <property type="entry name" value="G5K_ProB"/>
</dbReference>
<dbReference type="PIRSF" id="PIRSF000729">
    <property type="entry name" value="GK"/>
    <property type="match status" value="1"/>
</dbReference>
<dbReference type="FunFam" id="3.40.1160.10:FF:000018">
    <property type="entry name" value="Glutamate 5-kinase"/>
    <property type="match status" value="1"/>
</dbReference>
<dbReference type="NCBIfam" id="TIGR01027">
    <property type="entry name" value="proB"/>
    <property type="match status" value="1"/>
</dbReference>
<evidence type="ECO:0000256" key="2">
    <source>
        <dbReference type="ARBA" id="ARBA00022605"/>
    </source>
</evidence>
<dbReference type="PROSITE" id="PS00902">
    <property type="entry name" value="GLUTAMATE_5_KINASE"/>
    <property type="match status" value="1"/>
</dbReference>
<proteinExistence type="inferred from homology"/>
<reference evidence="9" key="1">
    <citation type="submission" date="2018-06" db="EMBL/GenBank/DDBJ databases">
        <authorList>
            <person name="Zhirakovskaya E."/>
        </authorList>
    </citation>
    <scope>NUCLEOTIDE SEQUENCE</scope>
</reference>
<dbReference type="InterPro" id="IPR036974">
    <property type="entry name" value="PUA_sf"/>
</dbReference>
<evidence type="ECO:0000259" key="8">
    <source>
        <dbReference type="SMART" id="SM00359"/>
    </source>
</evidence>
<evidence type="ECO:0000256" key="5">
    <source>
        <dbReference type="ARBA" id="ARBA00022741"/>
    </source>
</evidence>
<evidence type="ECO:0000256" key="7">
    <source>
        <dbReference type="ARBA" id="ARBA00022840"/>
    </source>
</evidence>
<keyword evidence="5" id="KW-0547">Nucleotide-binding</keyword>
<evidence type="ECO:0000256" key="1">
    <source>
        <dbReference type="ARBA" id="ARBA00022490"/>
    </source>
</evidence>
<keyword evidence="1" id="KW-0963">Cytoplasm</keyword>
<dbReference type="InterPro" id="IPR001057">
    <property type="entry name" value="Glu/AcGlu_kinase"/>
</dbReference>
<dbReference type="InterPro" id="IPR011529">
    <property type="entry name" value="Glu_5kinase"/>
</dbReference>
<dbReference type="PROSITE" id="PS50890">
    <property type="entry name" value="PUA"/>
    <property type="match status" value="1"/>
</dbReference>
<organism evidence="9">
    <name type="scientific">hydrothermal vent metagenome</name>
    <dbReference type="NCBI Taxonomy" id="652676"/>
    <lineage>
        <taxon>unclassified sequences</taxon>
        <taxon>metagenomes</taxon>
        <taxon>ecological metagenomes</taxon>
    </lineage>
</organism>
<dbReference type="InterPro" id="IPR019797">
    <property type="entry name" value="Glutamate_5-kinase_CS"/>
</dbReference>
<dbReference type="FunFam" id="2.30.130.10:FF:000007">
    <property type="entry name" value="Glutamate 5-kinase"/>
    <property type="match status" value="1"/>
</dbReference>
<keyword evidence="4 9" id="KW-0808">Transferase</keyword>
<keyword evidence="6 9" id="KW-0418">Kinase</keyword>
<dbReference type="HAMAP" id="MF_00456">
    <property type="entry name" value="ProB"/>
    <property type="match status" value="1"/>
</dbReference>
<dbReference type="GO" id="GO:0004349">
    <property type="term" value="F:glutamate 5-kinase activity"/>
    <property type="evidence" value="ECO:0007669"/>
    <property type="project" value="UniProtKB-EC"/>
</dbReference>
<dbReference type="GO" id="GO:0005524">
    <property type="term" value="F:ATP binding"/>
    <property type="evidence" value="ECO:0007669"/>
    <property type="project" value="UniProtKB-KW"/>
</dbReference>
<dbReference type="GO" id="GO:0005829">
    <property type="term" value="C:cytosol"/>
    <property type="evidence" value="ECO:0007669"/>
    <property type="project" value="TreeGrafter"/>
</dbReference>
<dbReference type="AlphaFoldDB" id="A0A3B0QUB4"/>
<dbReference type="Gene3D" id="3.40.1160.10">
    <property type="entry name" value="Acetylglutamate kinase-like"/>
    <property type="match status" value="2"/>
</dbReference>
<evidence type="ECO:0000256" key="6">
    <source>
        <dbReference type="ARBA" id="ARBA00022777"/>
    </source>
</evidence>